<dbReference type="EMBL" id="WBVT01000029">
    <property type="protein sequence ID" value="KAB7789838.1"/>
    <property type="molecule type" value="Genomic_DNA"/>
</dbReference>
<evidence type="ECO:0008006" key="4">
    <source>
        <dbReference type="Google" id="ProtNLM"/>
    </source>
</evidence>
<keyword evidence="3" id="KW-1185">Reference proteome</keyword>
<dbReference type="Gene3D" id="3.40.50.1820">
    <property type="entry name" value="alpha/beta hydrolase"/>
    <property type="match status" value="1"/>
</dbReference>
<protein>
    <recommendedName>
        <fullName evidence="4">Alpha/beta hydrolase</fullName>
    </recommendedName>
</protein>
<comment type="caution">
    <text evidence="2">The sequence shown here is derived from an EMBL/GenBank/DDBJ whole genome shotgun (WGS) entry which is preliminary data.</text>
</comment>
<gene>
    <name evidence="2" type="ORF">F7D09_1630</name>
</gene>
<dbReference type="Proteomes" id="UP000441772">
    <property type="component" value="Unassembled WGS sequence"/>
</dbReference>
<accession>A0A6I1GP51</accession>
<dbReference type="Pfam" id="PF11187">
    <property type="entry name" value="Mbeg1-like"/>
    <property type="match status" value="1"/>
</dbReference>
<proteinExistence type="predicted"/>
<reference evidence="2 3" key="1">
    <citation type="submission" date="2019-09" db="EMBL/GenBank/DDBJ databases">
        <title>Characterization of the phylogenetic diversity of two novel species belonging to the genus Bifidobacterium: Bifidobacterium cebidarum sp. nov. and Bifidobacterium leontopitheci sp. nov.</title>
        <authorList>
            <person name="Lugli G.A."/>
            <person name="Duranti S."/>
            <person name="Milani C."/>
            <person name="Turroni F."/>
            <person name="Ventura M."/>
        </authorList>
    </citation>
    <scope>NUCLEOTIDE SEQUENCE [LARGE SCALE GENOMIC DNA]</scope>
    <source>
        <strain evidence="2 3">LMG 31471</strain>
    </source>
</reference>
<evidence type="ECO:0000256" key="1">
    <source>
        <dbReference type="SAM" id="MobiDB-lite"/>
    </source>
</evidence>
<sequence length="432" mass="46485">MANIIDYAHAETRPFSRLPFNAVDALVFASLVYKRPATTDPPTMSIALSRYGTLSGRLSTFDMRHPLASLRRLPHAPFSGTTLAEAASDMRYGRPRGFDDPALTRALFEAVAANPRFAGVRVDGYADYLNMVEQSQFAAVTALLPDGTLVVAFRGTDDSLVSWKEDFNMAFRYPVPAQRAACEYVCDAARLWGGPIILTGHSKGGNLAVYAAMNAPAAVRRRIRRVYSLDGPGFPDEVVHGARYRAVVDRIVKIVPDSSIVGMIFETPEPLHVVRSDQKGVLQHMTFSWQVEGDDFVYLPDVSTGSRLFSQSLNRWIAGMSTQQRERTVDALFAILRSTNADTLSGVMKAGWLALPGMAVTYLGLSGEDRRHLAEAWTLLRNAERARTPARAAGGGVGDDGGDGGDVARGGTGGDADVAGGDAGDTGVDIGV</sequence>
<feature type="compositionally biased region" description="Low complexity" evidence="1">
    <location>
        <begin position="415"/>
        <end position="432"/>
    </location>
</feature>
<evidence type="ECO:0000313" key="2">
    <source>
        <dbReference type="EMBL" id="KAB7789838.1"/>
    </source>
</evidence>
<dbReference type="AlphaFoldDB" id="A0A6I1GP51"/>
<dbReference type="InterPro" id="IPR029058">
    <property type="entry name" value="AB_hydrolase_fold"/>
</dbReference>
<dbReference type="SUPFAM" id="SSF53474">
    <property type="entry name" value="alpha/beta-Hydrolases"/>
    <property type="match status" value="1"/>
</dbReference>
<feature type="compositionally biased region" description="Gly residues" evidence="1">
    <location>
        <begin position="393"/>
        <end position="414"/>
    </location>
</feature>
<organism evidence="2 3">
    <name type="scientific">Bifidobacterium leontopitheci</name>
    <dbReference type="NCBI Taxonomy" id="2650774"/>
    <lineage>
        <taxon>Bacteria</taxon>
        <taxon>Bacillati</taxon>
        <taxon>Actinomycetota</taxon>
        <taxon>Actinomycetes</taxon>
        <taxon>Bifidobacteriales</taxon>
        <taxon>Bifidobacteriaceae</taxon>
        <taxon>Bifidobacterium</taxon>
    </lineage>
</organism>
<name>A0A6I1GP51_9BIFI</name>
<feature type="region of interest" description="Disordered" evidence="1">
    <location>
        <begin position="388"/>
        <end position="432"/>
    </location>
</feature>
<dbReference type="RefSeq" id="WP_226836146.1">
    <property type="nucleotide sequence ID" value="NZ_JBHSKZ010000020.1"/>
</dbReference>
<dbReference type="InterPro" id="IPR024499">
    <property type="entry name" value="Mbeg1-like"/>
</dbReference>
<evidence type="ECO:0000313" key="3">
    <source>
        <dbReference type="Proteomes" id="UP000441772"/>
    </source>
</evidence>